<dbReference type="GeneID" id="20038341"/>
<dbReference type="AlphaFoldDB" id="W7A560"/>
<dbReference type="RefSeq" id="XP_008816881.1">
    <property type="nucleotide sequence ID" value="XM_008818659.1"/>
</dbReference>
<dbReference type="FunFam" id="1.20.120.1150:FF:000005">
    <property type="entry name" value="Serine/threonine-protein phosphatase 2A activator"/>
    <property type="match status" value="1"/>
</dbReference>
<evidence type="ECO:0000256" key="1">
    <source>
        <dbReference type="ARBA" id="ARBA00000971"/>
    </source>
</evidence>
<evidence type="ECO:0000256" key="2">
    <source>
        <dbReference type="ARBA" id="ARBA00004496"/>
    </source>
</evidence>
<comment type="catalytic activity">
    <reaction evidence="1 7">
        <text>[protein]-peptidylproline (omega=180) = [protein]-peptidylproline (omega=0)</text>
        <dbReference type="Rhea" id="RHEA:16237"/>
        <dbReference type="Rhea" id="RHEA-COMP:10747"/>
        <dbReference type="Rhea" id="RHEA-COMP:10748"/>
        <dbReference type="ChEBI" id="CHEBI:83833"/>
        <dbReference type="ChEBI" id="CHEBI:83834"/>
        <dbReference type="EC" id="5.2.1.8"/>
    </reaction>
</comment>
<dbReference type="VEuPathDB" id="PlasmoDB:C922_03067"/>
<evidence type="ECO:0000256" key="6">
    <source>
        <dbReference type="ARBA" id="ARBA00023235"/>
    </source>
</evidence>
<dbReference type="PIRSF" id="PIRSF016325">
    <property type="entry name" value="Phstyr_phstse_ac"/>
    <property type="match status" value="1"/>
</dbReference>
<dbReference type="SUPFAM" id="SSF140984">
    <property type="entry name" value="PTPA-like"/>
    <property type="match status" value="1"/>
</dbReference>
<sequence length="341" mass="39481">MPNDMTTEIANHMTSQMGDDSGLSFKIVDEDSVQRFIKSAAYNELIDFITQLNTSVVAVEMHPLDQFYTREDSVEGVGTPTDKVENILLISRNVQNVFTLVKSMNNYIDLCPPIKQPTRFGNKGFQIFCDEYYKEVDEKLPKVLAESGLQNLSEHTFQLGHYLKNSVGNRKRIDYGTGHELNFLLFLFCLNKLQFFGPPDHKHLVLVLYRQYLECVRRIQITYTVEPAGSRGAWGLDDFQFLVFLFGAAQLSYNTKIKTDDIEKKELLELWAPKYLYFDALKYISMMKHAPFHESSQMLYDISGVETWEKICSGLLKMYQAEIIQKRQILQHILFGKLIDF</sequence>
<evidence type="ECO:0000256" key="3">
    <source>
        <dbReference type="ARBA" id="ARBA00011019"/>
    </source>
</evidence>
<protein>
    <recommendedName>
        <fullName evidence="7">Serine/threonine-protein phosphatase 2A activator</fullName>
        <ecNumber evidence="7">5.2.1.8</ecNumber>
    </recommendedName>
    <alternativeName>
        <fullName evidence="7">Phosphotyrosyl phosphatase activator</fullName>
    </alternativeName>
</protein>
<dbReference type="PANTHER" id="PTHR10012">
    <property type="entry name" value="SERINE/THREONINE-PROTEIN PHOSPHATASE 2A REGULATORY SUBUNIT B"/>
    <property type="match status" value="1"/>
</dbReference>
<dbReference type="Gene3D" id="1.20.120.1150">
    <property type="match status" value="1"/>
</dbReference>
<comment type="similarity">
    <text evidence="3 7">Belongs to the PTPA-type PPIase family.</text>
</comment>
<evidence type="ECO:0000256" key="7">
    <source>
        <dbReference type="RuleBase" id="RU361210"/>
    </source>
</evidence>
<proteinExistence type="inferred from homology"/>
<accession>W7A560</accession>
<comment type="subcellular location">
    <subcellularLocation>
        <location evidence="2 7">Cytoplasm</location>
    </subcellularLocation>
</comment>
<name>W7A560_9APIC</name>
<dbReference type="Pfam" id="PF03095">
    <property type="entry name" value="PTPA"/>
    <property type="match status" value="1"/>
</dbReference>
<evidence type="ECO:0000313" key="8">
    <source>
        <dbReference type="EMBL" id="EUD66433.1"/>
    </source>
</evidence>
<comment type="function">
    <text evidence="7">PPIases accelerate the folding of proteins. It catalyzes the cis-trans isomerization of proline imidic peptide bonds in oligopeptides.</text>
</comment>
<dbReference type="EC" id="5.2.1.8" evidence="7"/>
<dbReference type="InterPro" id="IPR037218">
    <property type="entry name" value="PTPA_sf"/>
</dbReference>
<dbReference type="GO" id="GO:0005634">
    <property type="term" value="C:nucleus"/>
    <property type="evidence" value="ECO:0007669"/>
    <property type="project" value="TreeGrafter"/>
</dbReference>
<reference evidence="8 9" key="1">
    <citation type="submission" date="2013-02" db="EMBL/GenBank/DDBJ databases">
        <title>The Genome Sequence of Plasmodium inui San Antonio 1.</title>
        <authorList>
            <consortium name="The Broad Institute Genome Sequencing Platform"/>
            <consortium name="The Broad Institute Genome Sequencing Center for Infectious Disease"/>
            <person name="Neafsey D."/>
            <person name="Cheeseman I."/>
            <person name="Volkman S."/>
            <person name="Adams J."/>
            <person name="Walker B."/>
            <person name="Young S.K."/>
            <person name="Zeng Q."/>
            <person name="Gargeya S."/>
            <person name="Fitzgerald M."/>
            <person name="Haas B."/>
            <person name="Abouelleil A."/>
            <person name="Alvarado L."/>
            <person name="Arachchi H.M."/>
            <person name="Berlin A.M."/>
            <person name="Chapman S.B."/>
            <person name="Dewar J."/>
            <person name="Goldberg J."/>
            <person name="Griggs A."/>
            <person name="Gujja S."/>
            <person name="Hansen M."/>
            <person name="Howarth C."/>
            <person name="Imamovic A."/>
            <person name="Larimer J."/>
            <person name="McCowan C."/>
            <person name="Murphy C."/>
            <person name="Neiman D."/>
            <person name="Pearson M."/>
            <person name="Priest M."/>
            <person name="Roberts A."/>
            <person name="Saif S."/>
            <person name="Shea T."/>
            <person name="Sisk P."/>
            <person name="Sykes S."/>
            <person name="Wortman J."/>
            <person name="Nusbaum C."/>
            <person name="Birren B."/>
        </authorList>
    </citation>
    <scope>NUCLEOTIDE SEQUENCE [LARGE SCALE GENOMIC DNA]</scope>
    <source>
        <strain evidence="8 9">San Antonio 1</strain>
    </source>
</reference>
<dbReference type="GO" id="GO:0003755">
    <property type="term" value="F:peptidyl-prolyl cis-trans isomerase activity"/>
    <property type="evidence" value="ECO:0007669"/>
    <property type="project" value="UniProtKB-KW"/>
</dbReference>
<dbReference type="Proteomes" id="UP000030640">
    <property type="component" value="Unassembled WGS sequence"/>
</dbReference>
<dbReference type="CDD" id="cd04087">
    <property type="entry name" value="PTPA"/>
    <property type="match status" value="1"/>
</dbReference>
<evidence type="ECO:0000256" key="4">
    <source>
        <dbReference type="ARBA" id="ARBA00022490"/>
    </source>
</evidence>
<dbReference type="PANTHER" id="PTHR10012:SF0">
    <property type="entry name" value="SERINE_THREONINE-PROTEIN PHOSPHATASE 2A ACTIVATOR"/>
    <property type="match status" value="1"/>
</dbReference>
<dbReference type="GO" id="GO:0008160">
    <property type="term" value="F:protein tyrosine phosphatase activator activity"/>
    <property type="evidence" value="ECO:0007669"/>
    <property type="project" value="TreeGrafter"/>
</dbReference>
<dbReference type="GO" id="GO:0007052">
    <property type="term" value="P:mitotic spindle organization"/>
    <property type="evidence" value="ECO:0007669"/>
    <property type="project" value="TreeGrafter"/>
</dbReference>
<gene>
    <name evidence="8" type="ORF">C922_03067</name>
</gene>
<dbReference type="InterPro" id="IPR004327">
    <property type="entry name" value="Phstyr_phstse_ac"/>
</dbReference>
<keyword evidence="5 7" id="KW-0697">Rotamase</keyword>
<organism evidence="8 9">
    <name type="scientific">Plasmodium inui San Antonio 1</name>
    <dbReference type="NCBI Taxonomy" id="1237626"/>
    <lineage>
        <taxon>Eukaryota</taxon>
        <taxon>Sar</taxon>
        <taxon>Alveolata</taxon>
        <taxon>Apicomplexa</taxon>
        <taxon>Aconoidasida</taxon>
        <taxon>Haemosporida</taxon>
        <taxon>Plasmodiidae</taxon>
        <taxon>Plasmodium</taxon>
        <taxon>Plasmodium (Plasmodium)</taxon>
    </lineage>
</organism>
<dbReference type="GO" id="GO:0005737">
    <property type="term" value="C:cytoplasm"/>
    <property type="evidence" value="ECO:0007669"/>
    <property type="project" value="UniProtKB-SubCell"/>
</dbReference>
<keyword evidence="6 7" id="KW-0413">Isomerase</keyword>
<dbReference type="OrthoDB" id="16120at2759"/>
<dbReference type="GO" id="GO:0000159">
    <property type="term" value="C:protein phosphatase type 2A complex"/>
    <property type="evidence" value="ECO:0007669"/>
    <property type="project" value="TreeGrafter"/>
</dbReference>
<dbReference type="InterPro" id="IPR043170">
    <property type="entry name" value="PTPA_C_lid"/>
</dbReference>
<evidence type="ECO:0000313" key="9">
    <source>
        <dbReference type="Proteomes" id="UP000030640"/>
    </source>
</evidence>
<evidence type="ECO:0000256" key="5">
    <source>
        <dbReference type="ARBA" id="ARBA00023110"/>
    </source>
</evidence>
<keyword evidence="9" id="KW-1185">Reference proteome</keyword>
<keyword evidence="4 7" id="KW-0963">Cytoplasm</keyword>
<dbReference type="EMBL" id="KI965471">
    <property type="protein sequence ID" value="EUD66433.1"/>
    <property type="molecule type" value="Genomic_DNA"/>
</dbReference>